<evidence type="ECO:0000313" key="3">
    <source>
        <dbReference type="EMBL" id="GEQ97732.1"/>
    </source>
</evidence>
<dbReference type="EMBL" id="BKCL01000003">
    <property type="protein sequence ID" value="GEQ97732.1"/>
    <property type="molecule type" value="Genomic_DNA"/>
</dbReference>
<proteinExistence type="predicted"/>
<evidence type="ECO:0000256" key="2">
    <source>
        <dbReference type="SAM" id="Phobius"/>
    </source>
</evidence>
<accession>A0A5A7MNY9</accession>
<organism evidence="4 6">
    <name type="scientific">Iodidimonas gelatinilytica</name>
    <dbReference type="NCBI Taxonomy" id="1236966"/>
    <lineage>
        <taxon>Bacteria</taxon>
        <taxon>Pseudomonadati</taxon>
        <taxon>Pseudomonadota</taxon>
        <taxon>Alphaproteobacteria</taxon>
        <taxon>Iodidimonadales</taxon>
        <taxon>Iodidimonadaceae</taxon>
        <taxon>Iodidimonas</taxon>
    </lineage>
</organism>
<gene>
    <name evidence="3" type="ORF">JCM17844_13690</name>
    <name evidence="4" type="ORF">JCM17845_16200</name>
</gene>
<comment type="caution">
    <text evidence="4">The sequence shown here is derived from an EMBL/GenBank/DDBJ whole genome shotgun (WGS) entry which is preliminary data.</text>
</comment>
<accession>A0A5A7MYW7</accession>
<dbReference type="RefSeq" id="WP_150000145.1">
    <property type="nucleotide sequence ID" value="NZ_BKCL01000003.1"/>
</dbReference>
<dbReference type="EMBL" id="BKCM01000007">
    <property type="protein sequence ID" value="GER00997.1"/>
    <property type="molecule type" value="Genomic_DNA"/>
</dbReference>
<dbReference type="Proteomes" id="UP000322084">
    <property type="component" value="Unassembled WGS sequence"/>
</dbReference>
<protein>
    <recommendedName>
        <fullName evidence="7">DUF1049 domain-containing protein</fullName>
    </recommendedName>
</protein>
<keyword evidence="1" id="KW-0175">Coiled coil</keyword>
<dbReference type="AlphaFoldDB" id="A0A5A7MYW7"/>
<feature type="coiled-coil region" evidence="1">
    <location>
        <begin position="73"/>
        <end position="100"/>
    </location>
</feature>
<evidence type="ECO:0000313" key="6">
    <source>
        <dbReference type="Proteomes" id="UP000325187"/>
    </source>
</evidence>
<feature type="transmembrane region" description="Helical" evidence="2">
    <location>
        <begin position="41"/>
        <end position="63"/>
    </location>
</feature>
<dbReference type="Proteomes" id="UP000325187">
    <property type="component" value="Unassembled WGS sequence"/>
</dbReference>
<name>A0A5A7MYW7_9PROT</name>
<keyword evidence="2" id="KW-1133">Transmembrane helix</keyword>
<keyword evidence="2" id="KW-0472">Membrane</keyword>
<evidence type="ECO:0000313" key="5">
    <source>
        <dbReference type="Proteomes" id="UP000322084"/>
    </source>
</evidence>
<sequence>MRRLFVLIPALILALGLIILSVANRETVLLDIPGSNLVLQLPLFAVFLAGVFLGALLAAILAFPKSVRASLAQRQSEKRARRAELALSELRAQKAEEQTAKKLVAIDNAQAPRHGSRPQTNP</sequence>
<reference evidence="5 6" key="1">
    <citation type="submission" date="2019-09" db="EMBL/GenBank/DDBJ databases">
        <title>NBRP : Genome information of microbial organism related human and environment.</title>
        <authorList>
            <person name="Hattori M."/>
            <person name="Oshima K."/>
            <person name="Inaba H."/>
            <person name="Suda W."/>
            <person name="Sakamoto M."/>
            <person name="Iino T."/>
            <person name="Kitahara M."/>
            <person name="Oshida Y."/>
            <person name="Iida T."/>
            <person name="Kudo T."/>
            <person name="Itoh T."/>
            <person name="Ohkuma M."/>
        </authorList>
    </citation>
    <scope>NUCLEOTIDE SEQUENCE [LARGE SCALE GENOMIC DNA]</scope>
    <source>
        <strain evidence="3 5">Hi-2</strain>
        <strain evidence="4 6">Mie-1</strain>
    </source>
</reference>
<keyword evidence="6" id="KW-1185">Reference proteome</keyword>
<keyword evidence="2" id="KW-0812">Transmembrane</keyword>
<evidence type="ECO:0000313" key="4">
    <source>
        <dbReference type="EMBL" id="GER00997.1"/>
    </source>
</evidence>
<evidence type="ECO:0008006" key="7">
    <source>
        <dbReference type="Google" id="ProtNLM"/>
    </source>
</evidence>
<evidence type="ECO:0000256" key="1">
    <source>
        <dbReference type="SAM" id="Coils"/>
    </source>
</evidence>